<dbReference type="Proteomes" id="UP000481861">
    <property type="component" value="Unassembled WGS sequence"/>
</dbReference>
<name>A0A7C8MGW3_9PLEO</name>
<sequence length="151" mass="16581">MGFWLCVASMGGGRSGGRCGASWGCKVARRPHVAVLVDGYLRGTYSVLWSRLASGHRSTMRQLVFRVRMDSTPPRQARGRDWNPNVRLLAPVGSITPLGPPTRTVGMVCMSSWGAHPAQLEQDDMHLPSHRKGLGAPQECRTTVSWVEGLW</sequence>
<organism evidence="1 2">
    <name type="scientific">Massariosphaeria phaeospora</name>
    <dbReference type="NCBI Taxonomy" id="100035"/>
    <lineage>
        <taxon>Eukaryota</taxon>
        <taxon>Fungi</taxon>
        <taxon>Dikarya</taxon>
        <taxon>Ascomycota</taxon>
        <taxon>Pezizomycotina</taxon>
        <taxon>Dothideomycetes</taxon>
        <taxon>Pleosporomycetidae</taxon>
        <taxon>Pleosporales</taxon>
        <taxon>Pleosporales incertae sedis</taxon>
        <taxon>Massariosphaeria</taxon>
    </lineage>
</organism>
<accession>A0A7C8MGW3</accession>
<comment type="caution">
    <text evidence="1">The sequence shown here is derived from an EMBL/GenBank/DDBJ whole genome shotgun (WGS) entry which is preliminary data.</text>
</comment>
<keyword evidence="2" id="KW-1185">Reference proteome</keyword>
<protein>
    <submittedName>
        <fullName evidence="1">Uncharacterized protein</fullName>
    </submittedName>
</protein>
<gene>
    <name evidence="1" type="ORF">BDV95DRAFT_141635</name>
</gene>
<evidence type="ECO:0000313" key="1">
    <source>
        <dbReference type="EMBL" id="KAF2877239.1"/>
    </source>
</evidence>
<reference evidence="1 2" key="1">
    <citation type="submission" date="2020-01" db="EMBL/GenBank/DDBJ databases">
        <authorList>
            <consortium name="DOE Joint Genome Institute"/>
            <person name="Haridas S."/>
            <person name="Albert R."/>
            <person name="Binder M."/>
            <person name="Bloem J."/>
            <person name="Labutti K."/>
            <person name="Salamov A."/>
            <person name="Andreopoulos B."/>
            <person name="Baker S.E."/>
            <person name="Barry K."/>
            <person name="Bills G."/>
            <person name="Bluhm B.H."/>
            <person name="Cannon C."/>
            <person name="Castanera R."/>
            <person name="Culley D.E."/>
            <person name="Daum C."/>
            <person name="Ezra D."/>
            <person name="Gonzalez J.B."/>
            <person name="Henrissat B."/>
            <person name="Kuo A."/>
            <person name="Liang C."/>
            <person name="Lipzen A."/>
            <person name="Lutzoni F."/>
            <person name="Magnuson J."/>
            <person name="Mondo S."/>
            <person name="Nolan M."/>
            <person name="Ohm R."/>
            <person name="Pangilinan J."/>
            <person name="Park H.-J.H."/>
            <person name="Ramirez L."/>
            <person name="Alfaro M."/>
            <person name="Sun H."/>
            <person name="Tritt A."/>
            <person name="Yoshinaga Y."/>
            <person name="Zwiers L.-H.L."/>
            <person name="Turgeon B.G."/>
            <person name="Goodwin S.B."/>
            <person name="Spatafora J.W."/>
            <person name="Crous P.W."/>
            <person name="Grigoriev I.V."/>
        </authorList>
    </citation>
    <scope>NUCLEOTIDE SEQUENCE [LARGE SCALE GENOMIC DNA]</scope>
    <source>
        <strain evidence="1 2">CBS 611.86</strain>
    </source>
</reference>
<proteinExistence type="predicted"/>
<dbReference type="EMBL" id="JAADJZ010000002">
    <property type="protein sequence ID" value="KAF2877239.1"/>
    <property type="molecule type" value="Genomic_DNA"/>
</dbReference>
<dbReference type="AlphaFoldDB" id="A0A7C8MGW3"/>
<evidence type="ECO:0000313" key="2">
    <source>
        <dbReference type="Proteomes" id="UP000481861"/>
    </source>
</evidence>